<name>L9ZJJ6_9EURY</name>
<dbReference type="EMBL" id="AOIL01000057">
    <property type="protein sequence ID" value="ELY86499.1"/>
    <property type="molecule type" value="Genomic_DNA"/>
</dbReference>
<reference evidence="1 2" key="1">
    <citation type="journal article" date="2014" name="PLoS Genet.">
        <title>Phylogenetically driven sequencing of extremely halophilic archaea reveals strategies for static and dynamic osmo-response.</title>
        <authorList>
            <person name="Becker E.A."/>
            <person name="Seitzer P.M."/>
            <person name="Tritt A."/>
            <person name="Larsen D."/>
            <person name="Krusor M."/>
            <person name="Yao A.I."/>
            <person name="Wu D."/>
            <person name="Madern D."/>
            <person name="Eisen J.A."/>
            <person name="Darling A.E."/>
            <person name="Facciotti M.T."/>
        </authorList>
    </citation>
    <scope>NUCLEOTIDE SEQUENCE [LARGE SCALE GENOMIC DNA]</scope>
    <source>
        <strain evidence="1 2">DSM 12281</strain>
    </source>
</reference>
<evidence type="ECO:0000313" key="2">
    <source>
        <dbReference type="Proteomes" id="UP000011648"/>
    </source>
</evidence>
<organism evidence="1 2">
    <name type="scientific">Natrialba taiwanensis DSM 12281</name>
    <dbReference type="NCBI Taxonomy" id="1230458"/>
    <lineage>
        <taxon>Archaea</taxon>
        <taxon>Methanobacteriati</taxon>
        <taxon>Methanobacteriota</taxon>
        <taxon>Stenosarchaea group</taxon>
        <taxon>Halobacteria</taxon>
        <taxon>Halobacteriales</taxon>
        <taxon>Natrialbaceae</taxon>
        <taxon>Natrialba</taxon>
    </lineage>
</organism>
<proteinExistence type="predicted"/>
<accession>L9ZJJ6</accession>
<protein>
    <submittedName>
        <fullName evidence="1">Uncharacterized protein</fullName>
    </submittedName>
</protein>
<comment type="caution">
    <text evidence="1">The sequence shown here is derived from an EMBL/GenBank/DDBJ whole genome shotgun (WGS) entry which is preliminary data.</text>
</comment>
<dbReference type="AlphaFoldDB" id="L9ZJJ6"/>
<sequence>MVRTVRMILERGLNKGDPAVLATASGGGMPWTIEVGRSVGVAVLAATTPCLSCARGYTALLVGCFGVAHGL</sequence>
<dbReference type="Proteomes" id="UP000011648">
    <property type="component" value="Unassembled WGS sequence"/>
</dbReference>
<keyword evidence="2" id="KW-1185">Reference proteome</keyword>
<evidence type="ECO:0000313" key="1">
    <source>
        <dbReference type="EMBL" id="ELY86499.1"/>
    </source>
</evidence>
<gene>
    <name evidence="1" type="ORF">C484_18147</name>
</gene>